<dbReference type="Gene3D" id="1.10.8.60">
    <property type="match status" value="1"/>
</dbReference>
<proteinExistence type="inferred from homology"/>
<dbReference type="OrthoDB" id="9810148at2"/>
<evidence type="ECO:0000256" key="9">
    <source>
        <dbReference type="ARBA" id="ARBA00022932"/>
    </source>
</evidence>
<dbReference type="InterPro" id="IPR027417">
    <property type="entry name" value="P-loop_NTPase"/>
</dbReference>
<evidence type="ECO:0000256" key="1">
    <source>
        <dbReference type="ARBA" id="ARBA00006360"/>
    </source>
</evidence>
<evidence type="ECO:0000256" key="3">
    <source>
        <dbReference type="ARBA" id="ARBA00022695"/>
    </source>
</evidence>
<organism evidence="14 15">
    <name type="scientific">Sediminicurvatus halobius</name>
    <dbReference type="NCBI Taxonomy" id="2182432"/>
    <lineage>
        <taxon>Bacteria</taxon>
        <taxon>Pseudomonadati</taxon>
        <taxon>Pseudomonadota</taxon>
        <taxon>Gammaproteobacteria</taxon>
        <taxon>Chromatiales</taxon>
        <taxon>Ectothiorhodospiraceae</taxon>
        <taxon>Sediminicurvatus</taxon>
    </lineage>
</organism>
<comment type="subunit">
    <text evidence="11">DNA polymerase III contains a core (composed of alpha, epsilon and theta chains) that associates with a tau subunit. This core dimerizes to form the POLIII' complex. PolIII' associates with the gamma complex (composed of gamma, delta, delta', psi and chi chains) and with the beta chain to form the complete DNA polymerase III complex.</text>
</comment>
<dbReference type="SUPFAM" id="SSF48019">
    <property type="entry name" value="post-AAA+ oligomerization domain-like"/>
    <property type="match status" value="1"/>
</dbReference>
<evidence type="ECO:0000259" key="13">
    <source>
        <dbReference type="SMART" id="SM00382"/>
    </source>
</evidence>
<dbReference type="InterPro" id="IPR021029">
    <property type="entry name" value="DNA_pol_III_tau_dom-5"/>
</dbReference>
<evidence type="ECO:0000256" key="2">
    <source>
        <dbReference type="ARBA" id="ARBA00022679"/>
    </source>
</evidence>
<dbReference type="Gene3D" id="3.30.300.150">
    <property type="entry name" value="DNA polymerase III, tau subunit, domain V"/>
    <property type="match status" value="1"/>
</dbReference>
<dbReference type="InterPro" id="IPR003593">
    <property type="entry name" value="AAA+_ATPase"/>
</dbReference>
<dbReference type="FunFam" id="1.10.8.60:FF:000013">
    <property type="entry name" value="DNA polymerase III subunit gamma/tau"/>
    <property type="match status" value="1"/>
</dbReference>
<dbReference type="Pfam" id="PF12170">
    <property type="entry name" value="DNA_pol3_tau_5"/>
    <property type="match status" value="1"/>
</dbReference>
<dbReference type="InterPro" id="IPR008921">
    <property type="entry name" value="DNA_pol3_clamp-load_cplx_C"/>
</dbReference>
<dbReference type="GO" id="GO:0003887">
    <property type="term" value="F:DNA-directed DNA polymerase activity"/>
    <property type="evidence" value="ECO:0007669"/>
    <property type="project" value="UniProtKB-KW"/>
</dbReference>
<dbReference type="SMART" id="SM00382">
    <property type="entry name" value="AAA"/>
    <property type="match status" value="1"/>
</dbReference>
<sequence length="599" mass="63890">MTYQVLARKWRPRSFAEMVGQSHVLRALGNGLANGRLHHAYLFTGTRGVGKTTVARILAKCLNCERDGVTAEPCGTCDACREIDQGRFVDLIEVDAASRTKVEDTRDLLDNVQYAPTRGRFKIYLVDEVHMLSAHSFNALLKTLEEPPPHVKFLLATTDPQKLPVTILSRCLQFNLKHLPATVIREQLARIAEAEGISAEPEALRRLARAADGSMRDALSLMDQAIAFGGGALGEDEVREMLGTLEQEFVLELLEALADQDGPALLAVVERMAERAPDFGDALAELLALLHQMSLAQHVPEAVAEDLPGRERLLALAERLAPEAVQLFYQIALTGRRDLPLAPDPRTGFEMTLLRMLAFEPAAVEPPVEHDGGTRARSPQTPQQAPAAPASTPASGARRATAHGAASASAAGGTATAVAERQGAPDPAAASPAEPAPAPSSAAADEPPPAAARDLPPSGPPVAERGPAGGEDGEGVDWHGLVARLRLGGMAHALASHCDWAGREGDRVRLRIDAGHAHLLNPSMQERLRAALARHFQAELQLSIDVGEVSAETPAEAQSRSSAARAEAAREAIERDPNVLALRETFGAEVIPDSIRPAD</sequence>
<dbReference type="InterPro" id="IPR001270">
    <property type="entry name" value="ClpA/B"/>
</dbReference>
<evidence type="ECO:0000256" key="7">
    <source>
        <dbReference type="ARBA" id="ARBA00022833"/>
    </source>
</evidence>
<dbReference type="InterPro" id="IPR038249">
    <property type="entry name" value="PolIII_tau_V_sf"/>
</dbReference>
<dbReference type="NCBIfam" id="TIGR02397">
    <property type="entry name" value="dnaX_nterm"/>
    <property type="match status" value="1"/>
</dbReference>
<dbReference type="GO" id="GO:0003677">
    <property type="term" value="F:DNA binding"/>
    <property type="evidence" value="ECO:0007669"/>
    <property type="project" value="InterPro"/>
</dbReference>
<protein>
    <recommendedName>
        <fullName evidence="11">DNA polymerase III subunit gamma/tau</fullName>
        <ecNumber evidence="11">2.7.7.7</ecNumber>
    </recommendedName>
</protein>
<dbReference type="PANTHER" id="PTHR11669:SF0">
    <property type="entry name" value="PROTEIN STICHEL-LIKE 2"/>
    <property type="match status" value="1"/>
</dbReference>
<keyword evidence="8 11" id="KW-0067">ATP-binding</keyword>
<reference evidence="14 15" key="1">
    <citation type="submission" date="2018-05" db="EMBL/GenBank/DDBJ databases">
        <title>Spiribacter halobius sp. nov., a moderately halophilic bacterium isolated from marine solar saltern.</title>
        <authorList>
            <person name="Zheng W.-S."/>
            <person name="Lu D.-C."/>
            <person name="Du Z.-J."/>
        </authorList>
    </citation>
    <scope>NUCLEOTIDE SEQUENCE [LARGE SCALE GENOMIC DNA]</scope>
    <source>
        <strain evidence="14 15">E85</strain>
    </source>
</reference>
<comment type="catalytic activity">
    <reaction evidence="10 11">
        <text>DNA(n) + a 2'-deoxyribonucleoside 5'-triphosphate = DNA(n+1) + diphosphate</text>
        <dbReference type="Rhea" id="RHEA:22508"/>
        <dbReference type="Rhea" id="RHEA-COMP:17339"/>
        <dbReference type="Rhea" id="RHEA-COMP:17340"/>
        <dbReference type="ChEBI" id="CHEBI:33019"/>
        <dbReference type="ChEBI" id="CHEBI:61560"/>
        <dbReference type="ChEBI" id="CHEBI:173112"/>
        <dbReference type="EC" id="2.7.7.7"/>
    </reaction>
</comment>
<dbReference type="RefSeq" id="WP_109677820.1">
    <property type="nucleotide sequence ID" value="NZ_CP086615.1"/>
</dbReference>
<keyword evidence="6 11" id="KW-0547">Nucleotide-binding</keyword>
<keyword evidence="2 11" id="KW-0808">Transferase</keyword>
<dbReference type="InterPro" id="IPR045085">
    <property type="entry name" value="HLD_clamp_pol_III_gamma_tau"/>
</dbReference>
<dbReference type="FunFam" id="3.40.50.300:FF:000014">
    <property type="entry name" value="DNA polymerase III subunit gamma/tau"/>
    <property type="match status" value="1"/>
</dbReference>
<dbReference type="Pfam" id="PF22608">
    <property type="entry name" value="DNAX_ATPase_lid"/>
    <property type="match status" value="1"/>
</dbReference>
<dbReference type="PRINTS" id="PR00300">
    <property type="entry name" value="CLPPROTEASEA"/>
</dbReference>
<dbReference type="Proteomes" id="UP000245474">
    <property type="component" value="Unassembled WGS sequence"/>
</dbReference>
<dbReference type="Gene3D" id="1.20.272.10">
    <property type="match status" value="1"/>
</dbReference>
<dbReference type="Gene3D" id="3.40.50.300">
    <property type="entry name" value="P-loop containing nucleotide triphosphate hydrolases"/>
    <property type="match status" value="1"/>
</dbReference>
<evidence type="ECO:0000256" key="4">
    <source>
        <dbReference type="ARBA" id="ARBA00022705"/>
    </source>
</evidence>
<keyword evidence="15" id="KW-1185">Reference proteome</keyword>
<dbReference type="GO" id="GO:0006261">
    <property type="term" value="P:DNA-templated DNA replication"/>
    <property type="evidence" value="ECO:0007669"/>
    <property type="project" value="TreeGrafter"/>
</dbReference>
<comment type="similarity">
    <text evidence="1 11">Belongs to the DnaX/STICHEL family.</text>
</comment>
<keyword evidence="3 11" id="KW-0548">Nucleotidyltransferase</keyword>
<gene>
    <name evidence="11" type="primary">dnaX</name>
    <name evidence="14" type="ORF">DEM34_07475</name>
</gene>
<dbReference type="FunFam" id="1.20.272.10:FF:000003">
    <property type="entry name" value="DNA polymerase III subunit gamma/tau"/>
    <property type="match status" value="1"/>
</dbReference>
<dbReference type="NCBIfam" id="NF004046">
    <property type="entry name" value="PRK05563.1"/>
    <property type="match status" value="1"/>
</dbReference>
<dbReference type="Pfam" id="PF12169">
    <property type="entry name" value="DNA_pol3_gamma3"/>
    <property type="match status" value="1"/>
</dbReference>
<evidence type="ECO:0000313" key="15">
    <source>
        <dbReference type="Proteomes" id="UP000245474"/>
    </source>
</evidence>
<keyword evidence="4 11" id="KW-0235">DNA replication</keyword>
<dbReference type="CDD" id="cd18137">
    <property type="entry name" value="HLD_clamp_pol_III_gamma_tau"/>
    <property type="match status" value="1"/>
</dbReference>
<dbReference type="SUPFAM" id="SSF52540">
    <property type="entry name" value="P-loop containing nucleoside triphosphate hydrolases"/>
    <property type="match status" value="1"/>
</dbReference>
<evidence type="ECO:0000256" key="6">
    <source>
        <dbReference type="ARBA" id="ARBA00022741"/>
    </source>
</evidence>
<comment type="caution">
    <text evidence="14">The sequence shown here is derived from an EMBL/GenBank/DDBJ whole genome shotgun (WGS) entry which is preliminary data.</text>
</comment>
<dbReference type="InterPro" id="IPR012763">
    <property type="entry name" value="DNA_pol_III_sug/sutau_N"/>
</dbReference>
<name>A0A2U2N406_9GAMM</name>
<dbReference type="GO" id="GO:0009360">
    <property type="term" value="C:DNA polymerase III complex"/>
    <property type="evidence" value="ECO:0007669"/>
    <property type="project" value="InterPro"/>
</dbReference>
<accession>A0A2U2N406</accession>
<evidence type="ECO:0000256" key="8">
    <source>
        <dbReference type="ARBA" id="ARBA00022840"/>
    </source>
</evidence>
<feature type="compositionally biased region" description="Low complexity" evidence="12">
    <location>
        <begin position="376"/>
        <end position="445"/>
    </location>
</feature>
<dbReference type="InterPro" id="IPR022754">
    <property type="entry name" value="DNA_pol_III_gamma-3"/>
</dbReference>
<dbReference type="Pfam" id="PF13177">
    <property type="entry name" value="DNA_pol3_delta2"/>
    <property type="match status" value="1"/>
</dbReference>
<feature type="domain" description="AAA+ ATPase" evidence="13">
    <location>
        <begin position="37"/>
        <end position="179"/>
    </location>
</feature>
<evidence type="ECO:0000256" key="11">
    <source>
        <dbReference type="RuleBase" id="RU364063"/>
    </source>
</evidence>
<dbReference type="NCBIfam" id="NF005942">
    <property type="entry name" value="PRK07994.1"/>
    <property type="match status" value="1"/>
</dbReference>
<comment type="function">
    <text evidence="11">DNA polymerase III is a complex, multichain enzyme responsible for most of the replicative synthesis in bacteria. This DNA polymerase also exhibits 3' to 5' exonuclease activity.</text>
</comment>
<evidence type="ECO:0000256" key="5">
    <source>
        <dbReference type="ARBA" id="ARBA00022723"/>
    </source>
</evidence>
<dbReference type="EC" id="2.7.7.7" evidence="11"/>
<keyword evidence="9 11" id="KW-0239">DNA-directed DNA polymerase</keyword>
<dbReference type="GO" id="GO:0046872">
    <property type="term" value="F:metal ion binding"/>
    <property type="evidence" value="ECO:0007669"/>
    <property type="project" value="UniProtKB-KW"/>
</dbReference>
<dbReference type="AlphaFoldDB" id="A0A2U2N406"/>
<evidence type="ECO:0000256" key="12">
    <source>
        <dbReference type="SAM" id="MobiDB-lite"/>
    </source>
</evidence>
<evidence type="ECO:0000256" key="10">
    <source>
        <dbReference type="ARBA" id="ARBA00049244"/>
    </source>
</evidence>
<dbReference type="InterPro" id="IPR050238">
    <property type="entry name" value="DNA_Rep/Repair_Clamp_Loader"/>
</dbReference>
<dbReference type="CDD" id="cd00009">
    <property type="entry name" value="AAA"/>
    <property type="match status" value="1"/>
</dbReference>
<feature type="region of interest" description="Disordered" evidence="12">
    <location>
        <begin position="366"/>
        <end position="476"/>
    </location>
</feature>
<keyword evidence="5" id="KW-0479">Metal-binding</keyword>
<dbReference type="EMBL" id="QFFI01000009">
    <property type="protein sequence ID" value="PWG63709.1"/>
    <property type="molecule type" value="Genomic_DNA"/>
</dbReference>
<dbReference type="GO" id="GO:0005524">
    <property type="term" value="F:ATP binding"/>
    <property type="evidence" value="ECO:0007669"/>
    <property type="project" value="UniProtKB-KW"/>
</dbReference>
<keyword evidence="7" id="KW-0862">Zinc</keyword>
<evidence type="ECO:0000313" key="14">
    <source>
        <dbReference type="EMBL" id="PWG63709.1"/>
    </source>
</evidence>
<dbReference type="PANTHER" id="PTHR11669">
    <property type="entry name" value="REPLICATION FACTOR C / DNA POLYMERASE III GAMMA-TAU SUBUNIT"/>
    <property type="match status" value="1"/>
</dbReference>